<dbReference type="EMBL" id="CP000859">
    <property type="protein sequence ID" value="ABW66075.1"/>
    <property type="molecule type" value="Genomic_DNA"/>
</dbReference>
<dbReference type="GO" id="GO:0016791">
    <property type="term" value="F:phosphatase activity"/>
    <property type="evidence" value="ECO:0007669"/>
    <property type="project" value="UniProtKB-ARBA"/>
</dbReference>
<keyword evidence="3" id="KW-0479">Metal-binding</keyword>
<keyword evidence="3" id="KW-0460">Magnesium</keyword>
<dbReference type="SUPFAM" id="SSF101478">
    <property type="entry name" value="ADP-ribosylglycohydrolase"/>
    <property type="match status" value="1"/>
</dbReference>
<dbReference type="Gene3D" id="3.90.190.10">
    <property type="entry name" value="Protein tyrosine phosphatase superfamily"/>
    <property type="match status" value="1"/>
</dbReference>
<evidence type="ECO:0000313" key="5">
    <source>
        <dbReference type="EMBL" id="ABW66075.1"/>
    </source>
</evidence>
<dbReference type="AlphaFoldDB" id="A8ZS57"/>
<dbReference type="STRING" id="96561.Dole_0265"/>
<proteinExistence type="inferred from homology"/>
<protein>
    <submittedName>
        <fullName evidence="5">ADP-ribosylation/Crystallin J1</fullName>
    </submittedName>
</protein>
<feature type="binding site" evidence="3">
    <location>
        <position position="58"/>
    </location>
    <ligand>
        <name>Mg(2+)</name>
        <dbReference type="ChEBI" id="CHEBI:18420"/>
        <label>1</label>
    </ligand>
</feature>
<dbReference type="Pfam" id="PF03747">
    <property type="entry name" value="ADP_ribosyl_GH"/>
    <property type="match status" value="1"/>
</dbReference>
<dbReference type="Proteomes" id="UP000008561">
    <property type="component" value="Chromosome"/>
</dbReference>
<feature type="binding site" evidence="3">
    <location>
        <position position="59"/>
    </location>
    <ligand>
        <name>Mg(2+)</name>
        <dbReference type="ChEBI" id="CHEBI:18420"/>
        <label>1</label>
    </ligand>
</feature>
<dbReference type="GO" id="GO:0046872">
    <property type="term" value="F:metal ion binding"/>
    <property type="evidence" value="ECO:0007669"/>
    <property type="project" value="UniProtKB-KW"/>
</dbReference>
<dbReference type="RefSeq" id="WP_012173694.1">
    <property type="nucleotide sequence ID" value="NC_009943.1"/>
</dbReference>
<dbReference type="eggNOG" id="COG1397">
    <property type="taxonomic scope" value="Bacteria"/>
</dbReference>
<evidence type="ECO:0000256" key="1">
    <source>
        <dbReference type="ARBA" id="ARBA00010702"/>
    </source>
</evidence>
<keyword evidence="6" id="KW-1185">Reference proteome</keyword>
<dbReference type="Pfam" id="PF22784">
    <property type="entry name" value="PTP-SAK"/>
    <property type="match status" value="1"/>
</dbReference>
<dbReference type="PANTHER" id="PTHR16222">
    <property type="entry name" value="ADP-RIBOSYLGLYCOHYDROLASE"/>
    <property type="match status" value="1"/>
</dbReference>
<gene>
    <name evidence="5" type="ordered locus">Dole_0265</name>
</gene>
<dbReference type="OrthoDB" id="9806482at2"/>
<evidence type="ECO:0000259" key="4">
    <source>
        <dbReference type="PROSITE" id="PS50056"/>
    </source>
</evidence>
<dbReference type="HOGENOM" id="CLU_505022_0_0_7"/>
<dbReference type="SUPFAM" id="SSF52799">
    <property type="entry name" value="(Phosphotyrosine protein) phosphatases II"/>
    <property type="match status" value="1"/>
</dbReference>
<dbReference type="InterPro" id="IPR000387">
    <property type="entry name" value="Tyr_Pase_dom"/>
</dbReference>
<sequence length="539" mass="58805">MENRHKIEHYEGCLLGGAVGDALGAPVEFMSLDDILRRFGPSGIVDYAPVSGKTGAITDDTQMTLFTAEGMLRSVTRWRHKGVCYPPAVVYYSYQRWLMTQDSSVDKDGDVSWLMDIPELHSERAPGSSCLSALRSSRQGSMKEPINDSKGCGGVMRIAPVGLTQALEIVFETGCEVAALTHGHPTGYLAAGCLAQIIRHIIDGYSLIQAIEATQAILAEQRDCEECRDAIGAALLAWRRKQPSFETVETLGEGWIAEEALAIGIYCALVGGDDFERGVTLAVNHSGDSDSTGAITGNIMGALLGVSAIPQRYLDQLELKDVITELADDLYTGFKEGDGWWNKYPGSGLYFRSKEEDVEHYTVPFDRCYWVVPGKLMAGCYPGGLNKEEARKTLQGLLDHGIRHVVSLMEPDEKDHAGKPFISYEPLMQSLAIAAGKAVTFARFPIKDQNIPTEDEMVGILDHIGREIDASIPVYVHCWGGKGRTGTVVGCYLARHGLASGKSALRGIQELRRDVADAHHASPETDPQKKMVISWARGQ</sequence>
<evidence type="ECO:0000313" key="6">
    <source>
        <dbReference type="Proteomes" id="UP000008561"/>
    </source>
</evidence>
<name>A8ZS57_DESOH</name>
<feature type="domain" description="Tyrosine specific protein phosphatases" evidence="4">
    <location>
        <begin position="455"/>
        <end position="512"/>
    </location>
</feature>
<reference evidence="5 6" key="1">
    <citation type="submission" date="2007-10" db="EMBL/GenBank/DDBJ databases">
        <title>Complete sequence of Desulfococcus oleovorans Hxd3.</title>
        <authorList>
            <consortium name="US DOE Joint Genome Institute"/>
            <person name="Copeland A."/>
            <person name="Lucas S."/>
            <person name="Lapidus A."/>
            <person name="Barry K."/>
            <person name="Glavina del Rio T."/>
            <person name="Dalin E."/>
            <person name="Tice H."/>
            <person name="Pitluck S."/>
            <person name="Kiss H."/>
            <person name="Brettin T."/>
            <person name="Bruce D."/>
            <person name="Detter J.C."/>
            <person name="Han C."/>
            <person name="Schmutz J."/>
            <person name="Larimer F."/>
            <person name="Land M."/>
            <person name="Hauser L."/>
            <person name="Kyrpides N."/>
            <person name="Kim E."/>
            <person name="Wawrik B."/>
            <person name="Richardson P."/>
        </authorList>
    </citation>
    <scope>NUCLEOTIDE SEQUENCE [LARGE SCALE GENOMIC DNA]</scope>
    <source>
        <strain evidence="6">DSM 6200 / JCM 39069 / Hxd3</strain>
    </source>
</reference>
<organism evidence="5 6">
    <name type="scientific">Desulfosudis oleivorans (strain DSM 6200 / JCM 39069 / Hxd3)</name>
    <name type="common">Desulfococcus oleovorans</name>
    <dbReference type="NCBI Taxonomy" id="96561"/>
    <lineage>
        <taxon>Bacteria</taxon>
        <taxon>Pseudomonadati</taxon>
        <taxon>Thermodesulfobacteriota</taxon>
        <taxon>Desulfobacteria</taxon>
        <taxon>Desulfobacterales</taxon>
        <taxon>Desulfosudaceae</taxon>
        <taxon>Desulfosudis</taxon>
    </lineage>
</organism>
<comment type="similarity">
    <text evidence="1">Belongs to the ADP-ribosylglycohydrolase family.</text>
</comment>
<feature type="binding site" evidence="3">
    <location>
        <position position="291"/>
    </location>
    <ligand>
        <name>Mg(2+)</name>
        <dbReference type="ChEBI" id="CHEBI:18420"/>
        <label>1</label>
    </ligand>
</feature>
<comment type="cofactor">
    <cofactor evidence="3">
        <name>Mg(2+)</name>
        <dbReference type="ChEBI" id="CHEBI:18420"/>
    </cofactor>
    <text evidence="3">Binds 2 magnesium ions per subunit.</text>
</comment>
<dbReference type="InterPro" id="IPR057023">
    <property type="entry name" value="PTP-SAK"/>
</dbReference>
<dbReference type="PROSITE" id="PS00383">
    <property type="entry name" value="TYR_PHOSPHATASE_1"/>
    <property type="match status" value="1"/>
</dbReference>
<evidence type="ECO:0000256" key="3">
    <source>
        <dbReference type="PIRSR" id="PIRSR605502-1"/>
    </source>
</evidence>
<keyword evidence="2" id="KW-0378">Hydrolase</keyword>
<dbReference type="PROSITE" id="PS50056">
    <property type="entry name" value="TYR_PHOSPHATASE_2"/>
    <property type="match status" value="1"/>
</dbReference>
<feature type="binding site" evidence="3">
    <location>
        <position position="60"/>
    </location>
    <ligand>
        <name>Mg(2+)</name>
        <dbReference type="ChEBI" id="CHEBI:18420"/>
        <label>1</label>
    </ligand>
</feature>
<dbReference type="PANTHER" id="PTHR16222:SF24">
    <property type="entry name" value="ADP-RIBOSYLHYDROLASE ARH3"/>
    <property type="match status" value="1"/>
</dbReference>
<dbReference type="InterPro" id="IPR005502">
    <property type="entry name" value="Ribosyl_crysJ1"/>
</dbReference>
<dbReference type="InterPro" id="IPR050792">
    <property type="entry name" value="ADP-ribosylglycohydrolase"/>
</dbReference>
<feature type="binding site" evidence="3">
    <location>
        <position position="290"/>
    </location>
    <ligand>
        <name>Mg(2+)</name>
        <dbReference type="ChEBI" id="CHEBI:18420"/>
        <label>1</label>
    </ligand>
</feature>
<dbReference type="InterPro" id="IPR029021">
    <property type="entry name" value="Prot-tyrosine_phosphatase-like"/>
</dbReference>
<feature type="binding site" evidence="3">
    <location>
        <position position="288"/>
    </location>
    <ligand>
        <name>Mg(2+)</name>
        <dbReference type="ChEBI" id="CHEBI:18420"/>
        <label>1</label>
    </ligand>
</feature>
<dbReference type="InterPro" id="IPR016130">
    <property type="entry name" value="Tyr_Pase_AS"/>
</dbReference>
<dbReference type="Gene3D" id="1.10.4080.10">
    <property type="entry name" value="ADP-ribosylation/Crystallin J1"/>
    <property type="match status" value="1"/>
</dbReference>
<dbReference type="eggNOG" id="COG2365">
    <property type="taxonomic scope" value="Bacteria"/>
</dbReference>
<accession>A8ZS57</accession>
<dbReference type="KEGG" id="dol:Dole_0265"/>
<evidence type="ECO:0000256" key="2">
    <source>
        <dbReference type="ARBA" id="ARBA00022801"/>
    </source>
</evidence>
<dbReference type="InterPro" id="IPR036705">
    <property type="entry name" value="Ribosyl_crysJ1_sf"/>
</dbReference>